<dbReference type="SUPFAM" id="SSF54909">
    <property type="entry name" value="Dimeric alpha+beta barrel"/>
    <property type="match status" value="1"/>
</dbReference>
<accession>A0A0D7BU33</accession>
<reference evidence="3 4" key="1">
    <citation type="journal article" date="2015" name="Fungal Genet. Biol.">
        <title>Evolution of novel wood decay mechanisms in Agaricales revealed by the genome sequences of Fistulina hepatica and Cylindrobasidium torrendii.</title>
        <authorList>
            <person name="Floudas D."/>
            <person name="Held B.W."/>
            <person name="Riley R."/>
            <person name="Nagy L.G."/>
            <person name="Koehler G."/>
            <person name="Ransdell A.S."/>
            <person name="Younus H."/>
            <person name="Chow J."/>
            <person name="Chiniquy J."/>
            <person name="Lipzen A."/>
            <person name="Tritt A."/>
            <person name="Sun H."/>
            <person name="Haridas S."/>
            <person name="LaButti K."/>
            <person name="Ohm R.A."/>
            <person name="Kues U."/>
            <person name="Blanchette R.A."/>
            <person name="Grigoriev I.V."/>
            <person name="Minto R.E."/>
            <person name="Hibbett D.S."/>
        </authorList>
    </citation>
    <scope>NUCLEOTIDE SEQUENCE [LARGE SCALE GENOMIC DNA]</scope>
    <source>
        <strain evidence="3 4">FP15055 ss-10</strain>
    </source>
</reference>
<dbReference type="AlphaFoldDB" id="A0A0D7BU33"/>
<dbReference type="EMBL" id="KN880438">
    <property type="protein sequence ID" value="KIY73136.1"/>
    <property type="molecule type" value="Genomic_DNA"/>
</dbReference>
<name>A0A0D7BU33_9AGAR</name>
<dbReference type="Gene3D" id="3.30.70.100">
    <property type="match status" value="1"/>
</dbReference>
<evidence type="ECO:0000313" key="4">
    <source>
        <dbReference type="Proteomes" id="UP000054007"/>
    </source>
</evidence>
<comment type="similarity">
    <text evidence="1">Belongs to the tpcK family.</text>
</comment>
<gene>
    <name evidence="3" type="ORF">CYLTODRAFT_485846</name>
</gene>
<organism evidence="3 4">
    <name type="scientific">Cylindrobasidium torrendii FP15055 ss-10</name>
    <dbReference type="NCBI Taxonomy" id="1314674"/>
    <lineage>
        <taxon>Eukaryota</taxon>
        <taxon>Fungi</taxon>
        <taxon>Dikarya</taxon>
        <taxon>Basidiomycota</taxon>
        <taxon>Agaricomycotina</taxon>
        <taxon>Agaricomycetes</taxon>
        <taxon>Agaricomycetidae</taxon>
        <taxon>Agaricales</taxon>
        <taxon>Marasmiineae</taxon>
        <taxon>Physalacriaceae</taxon>
        <taxon>Cylindrobasidium</taxon>
    </lineage>
</organism>
<protein>
    <recommendedName>
        <fullName evidence="2">EthD domain-containing protein</fullName>
    </recommendedName>
</protein>
<evidence type="ECO:0000259" key="2">
    <source>
        <dbReference type="Pfam" id="PF07110"/>
    </source>
</evidence>
<feature type="domain" description="EthD" evidence="2">
    <location>
        <begin position="18"/>
        <end position="108"/>
    </location>
</feature>
<dbReference type="Proteomes" id="UP000054007">
    <property type="component" value="Unassembled WGS sequence"/>
</dbReference>
<dbReference type="InterPro" id="IPR011008">
    <property type="entry name" value="Dimeric_a/b-barrel"/>
</dbReference>
<evidence type="ECO:0000313" key="3">
    <source>
        <dbReference type="EMBL" id="KIY73136.1"/>
    </source>
</evidence>
<dbReference type="GO" id="GO:0016491">
    <property type="term" value="F:oxidoreductase activity"/>
    <property type="evidence" value="ECO:0007669"/>
    <property type="project" value="InterPro"/>
</dbReference>
<sequence>MSTLDSSRVRFVGLLTRKEGLTKDEFMERWEKHGQLIKNSVFSQSILVYEQYHIDDKLREALKEGGVLVADCDGIGIMEVESVEKFNAAMSSEEYATIISVDEETFLNRAKTVVIPAAMSTFIGNDSKLKERA</sequence>
<dbReference type="Pfam" id="PF07110">
    <property type="entry name" value="EthD"/>
    <property type="match status" value="1"/>
</dbReference>
<dbReference type="OrthoDB" id="3183782at2759"/>
<proteinExistence type="inferred from homology"/>
<dbReference type="InterPro" id="IPR009799">
    <property type="entry name" value="EthD_dom"/>
</dbReference>
<evidence type="ECO:0000256" key="1">
    <source>
        <dbReference type="ARBA" id="ARBA00005986"/>
    </source>
</evidence>
<keyword evidence="4" id="KW-1185">Reference proteome</keyword>